<organism evidence="1 2">
    <name type="scientific">Deinococcus roseus</name>
    <dbReference type="NCBI Taxonomy" id="392414"/>
    <lineage>
        <taxon>Bacteria</taxon>
        <taxon>Thermotogati</taxon>
        <taxon>Deinococcota</taxon>
        <taxon>Deinococci</taxon>
        <taxon>Deinococcales</taxon>
        <taxon>Deinococcaceae</taxon>
        <taxon>Deinococcus</taxon>
    </lineage>
</organism>
<dbReference type="EMBL" id="BMOD01000005">
    <property type="protein sequence ID" value="GGJ32638.1"/>
    <property type="molecule type" value="Genomic_DNA"/>
</dbReference>
<sequence length="142" mass="16530">MFYKLQMGMSGKNRKYQMSHLRNYPGRIQYDEVDPFTEKVVFELDGGEISDHVCISVRQFVFTDRARGIIEQHRLPDDDYAWAPVEVYRTSDRHTFHCHALRLPARDFLDLQQTGFSPFGTIDNPVVDEQKAAGISIYRQQG</sequence>
<accession>A0ABQ2CZX7</accession>
<comment type="caution">
    <text evidence="1">The sequence shown here is derived from an EMBL/GenBank/DDBJ whole genome shotgun (WGS) entry which is preliminary data.</text>
</comment>
<evidence type="ECO:0000313" key="1">
    <source>
        <dbReference type="EMBL" id="GGJ32638.1"/>
    </source>
</evidence>
<keyword evidence="2" id="KW-1185">Reference proteome</keyword>
<dbReference type="Proteomes" id="UP000632222">
    <property type="component" value="Unassembled WGS sequence"/>
</dbReference>
<name>A0ABQ2CZX7_9DEIO</name>
<protein>
    <submittedName>
        <fullName evidence="1">Uncharacterized protein</fullName>
    </submittedName>
</protein>
<gene>
    <name evidence="1" type="ORF">GCM10008938_18570</name>
</gene>
<dbReference type="RefSeq" id="WP_189002406.1">
    <property type="nucleotide sequence ID" value="NZ_BMOD01000005.1"/>
</dbReference>
<evidence type="ECO:0000313" key="2">
    <source>
        <dbReference type="Proteomes" id="UP000632222"/>
    </source>
</evidence>
<proteinExistence type="predicted"/>
<reference evidence="2" key="1">
    <citation type="journal article" date="2019" name="Int. J. Syst. Evol. Microbiol.">
        <title>The Global Catalogue of Microorganisms (GCM) 10K type strain sequencing project: providing services to taxonomists for standard genome sequencing and annotation.</title>
        <authorList>
            <consortium name="The Broad Institute Genomics Platform"/>
            <consortium name="The Broad Institute Genome Sequencing Center for Infectious Disease"/>
            <person name="Wu L."/>
            <person name="Ma J."/>
        </authorList>
    </citation>
    <scope>NUCLEOTIDE SEQUENCE [LARGE SCALE GENOMIC DNA]</scope>
    <source>
        <strain evidence="2">JCM 14370</strain>
    </source>
</reference>